<dbReference type="RefSeq" id="WP_074906984.1">
    <property type="nucleotide sequence ID" value="NZ_FOUB01000084.1"/>
</dbReference>
<gene>
    <name evidence="1" type="ORF">SAMN05421863_10844</name>
</gene>
<evidence type="ECO:0008006" key="3">
    <source>
        <dbReference type="Google" id="ProtNLM"/>
    </source>
</evidence>
<proteinExistence type="predicted"/>
<dbReference type="AlphaFoldDB" id="A0A1I4VI91"/>
<name>A0A1I4VI91_9PROT</name>
<accession>A0A1I4VI91</accession>
<reference evidence="2" key="1">
    <citation type="submission" date="2016-10" db="EMBL/GenBank/DDBJ databases">
        <authorList>
            <person name="Varghese N."/>
            <person name="Submissions S."/>
        </authorList>
    </citation>
    <scope>NUCLEOTIDE SEQUENCE [LARGE SCALE GENOMIC DNA]</scope>
    <source>
        <strain evidence="2">Nm44</strain>
    </source>
</reference>
<evidence type="ECO:0000313" key="1">
    <source>
        <dbReference type="EMBL" id="SFN00875.1"/>
    </source>
</evidence>
<protein>
    <recommendedName>
        <fullName evidence="3">Transposase DDE domain-containing protein</fullName>
    </recommendedName>
</protein>
<keyword evidence="2" id="KW-1185">Reference proteome</keyword>
<sequence>MLSPRKPLLPSSLPIRAYIGVTGTNDYDAIIFDQIRPQLHSNELYSNKAYQQPNAQDARQARNLTVLTLVKKQKGQHCPEPQDQWLSTAVFCVRHRLKHYLPGLKKRQALNVPVKFVLINLTKSA</sequence>
<dbReference type="OrthoDB" id="8551865at2"/>
<organism evidence="1 2">
    <name type="scientific">Nitrosomonas communis</name>
    <dbReference type="NCBI Taxonomy" id="44574"/>
    <lineage>
        <taxon>Bacteria</taxon>
        <taxon>Pseudomonadati</taxon>
        <taxon>Pseudomonadota</taxon>
        <taxon>Betaproteobacteria</taxon>
        <taxon>Nitrosomonadales</taxon>
        <taxon>Nitrosomonadaceae</taxon>
        <taxon>Nitrosomonas</taxon>
    </lineage>
</organism>
<dbReference type="Proteomes" id="UP000183287">
    <property type="component" value="Unassembled WGS sequence"/>
</dbReference>
<dbReference type="EMBL" id="FOUB01000084">
    <property type="protein sequence ID" value="SFN00875.1"/>
    <property type="molecule type" value="Genomic_DNA"/>
</dbReference>
<evidence type="ECO:0000313" key="2">
    <source>
        <dbReference type="Proteomes" id="UP000183287"/>
    </source>
</evidence>